<evidence type="ECO:0000256" key="1">
    <source>
        <dbReference type="ARBA" id="ARBA00004123"/>
    </source>
</evidence>
<proteinExistence type="inferred from homology"/>
<dbReference type="GO" id="GO:0030182">
    <property type="term" value="P:neuron differentiation"/>
    <property type="evidence" value="ECO:0007669"/>
    <property type="project" value="TreeGrafter"/>
</dbReference>
<keyword evidence="3" id="KW-0238">DNA-binding</keyword>
<sequence>MTLTQVSTWFANARRRLKKENKVTWSPRACKASEDRGCEEDSDEAERPPGDQEPPDPRRSELHSDLEDFDLLESDASDSDPKPPKNNINNRGKPKPDPPPSEPRPPSDSTKPRIWSIAQEAEFPPCMMSPPPRTRPARGSPGRTGTSRGPRMELTRPDQDQQGSPVSSLREWVDGVFYGPPFQQPKPAQIWTPDTRQDARGGL</sequence>
<dbReference type="GO" id="GO:0048468">
    <property type="term" value="P:cell development"/>
    <property type="evidence" value="ECO:0007669"/>
    <property type="project" value="TreeGrafter"/>
</dbReference>
<evidence type="ECO:0000313" key="7">
    <source>
        <dbReference type="Proteomes" id="UP000677803"/>
    </source>
</evidence>
<name>A0A8S4ANB9_9TELE</name>
<accession>A0A8S4ANB9</accession>
<gene>
    <name evidence="6" type="ORF">MMEN_LOCUS6473</name>
</gene>
<dbReference type="PROSITE" id="PS50071">
    <property type="entry name" value="HOMEOBOX_2"/>
    <property type="match status" value="1"/>
</dbReference>
<dbReference type="PANTHER" id="PTHR11211">
    <property type="entry name" value="IROQUOIS-CLASS HOMEODOMAIN PROTEIN IRX"/>
    <property type="match status" value="1"/>
</dbReference>
<evidence type="ECO:0000256" key="4">
    <source>
        <dbReference type="SAM" id="MobiDB-lite"/>
    </source>
</evidence>
<feature type="DNA-binding region" description="Homeobox" evidence="3">
    <location>
        <begin position="3"/>
        <end position="21"/>
    </location>
</feature>
<organism evidence="6 7">
    <name type="scientific">Menidia menidia</name>
    <name type="common">Atlantic silverside</name>
    <dbReference type="NCBI Taxonomy" id="238744"/>
    <lineage>
        <taxon>Eukaryota</taxon>
        <taxon>Metazoa</taxon>
        <taxon>Chordata</taxon>
        <taxon>Craniata</taxon>
        <taxon>Vertebrata</taxon>
        <taxon>Euteleostomi</taxon>
        <taxon>Actinopterygii</taxon>
        <taxon>Neopterygii</taxon>
        <taxon>Teleostei</taxon>
        <taxon>Neoteleostei</taxon>
        <taxon>Acanthomorphata</taxon>
        <taxon>Ovalentaria</taxon>
        <taxon>Atherinomorphae</taxon>
        <taxon>Atheriniformes</taxon>
        <taxon>Atherinopsidae</taxon>
        <taxon>Menidiinae</taxon>
        <taxon>Menidia</taxon>
    </lineage>
</organism>
<reference evidence="6" key="1">
    <citation type="submission" date="2021-05" db="EMBL/GenBank/DDBJ databases">
        <authorList>
            <person name="Tigano A."/>
        </authorList>
    </citation>
    <scope>NUCLEOTIDE SEQUENCE</scope>
</reference>
<evidence type="ECO:0000313" key="6">
    <source>
        <dbReference type="EMBL" id="CAG5892198.1"/>
    </source>
</evidence>
<comment type="similarity">
    <text evidence="2">Belongs to the TALE/IRO homeobox family.</text>
</comment>
<feature type="compositionally biased region" description="Acidic residues" evidence="4">
    <location>
        <begin position="67"/>
        <end position="78"/>
    </location>
</feature>
<dbReference type="GO" id="GO:0000978">
    <property type="term" value="F:RNA polymerase II cis-regulatory region sequence-specific DNA binding"/>
    <property type="evidence" value="ECO:0007669"/>
    <property type="project" value="TreeGrafter"/>
</dbReference>
<dbReference type="CDD" id="cd00086">
    <property type="entry name" value="homeodomain"/>
    <property type="match status" value="1"/>
</dbReference>
<dbReference type="Gene3D" id="1.10.10.60">
    <property type="entry name" value="Homeodomain-like"/>
    <property type="match status" value="1"/>
</dbReference>
<dbReference type="GO" id="GO:0005634">
    <property type="term" value="C:nucleus"/>
    <property type="evidence" value="ECO:0007669"/>
    <property type="project" value="UniProtKB-SubCell"/>
</dbReference>
<evidence type="ECO:0000259" key="5">
    <source>
        <dbReference type="PROSITE" id="PS50071"/>
    </source>
</evidence>
<dbReference type="Proteomes" id="UP000677803">
    <property type="component" value="Unassembled WGS sequence"/>
</dbReference>
<evidence type="ECO:0000256" key="3">
    <source>
        <dbReference type="PROSITE-ProRule" id="PRU00108"/>
    </source>
</evidence>
<feature type="compositionally biased region" description="Pro residues" evidence="4">
    <location>
        <begin position="97"/>
        <end position="106"/>
    </location>
</feature>
<feature type="region of interest" description="Disordered" evidence="4">
    <location>
        <begin position="14"/>
        <end position="203"/>
    </location>
</feature>
<feature type="compositionally biased region" description="Basic and acidic residues" evidence="4">
    <location>
        <begin position="150"/>
        <end position="159"/>
    </location>
</feature>
<dbReference type="InterPro" id="IPR009057">
    <property type="entry name" value="Homeodomain-like_sf"/>
</dbReference>
<feature type="compositionally biased region" description="Basic and acidic residues" evidence="4">
    <location>
        <begin position="45"/>
        <end position="66"/>
    </location>
</feature>
<dbReference type="SUPFAM" id="SSF46689">
    <property type="entry name" value="Homeodomain-like"/>
    <property type="match status" value="1"/>
</dbReference>
<evidence type="ECO:0000256" key="2">
    <source>
        <dbReference type="ARBA" id="ARBA00008446"/>
    </source>
</evidence>
<keyword evidence="3" id="KW-0371">Homeobox</keyword>
<keyword evidence="7" id="KW-1185">Reference proteome</keyword>
<comment type="caution">
    <text evidence="6">The sequence shown here is derived from an EMBL/GenBank/DDBJ whole genome shotgun (WGS) entry which is preliminary data.</text>
</comment>
<dbReference type="OrthoDB" id="5399138at2759"/>
<feature type="compositionally biased region" description="Low complexity" evidence="4">
    <location>
        <begin position="138"/>
        <end position="149"/>
    </location>
</feature>
<keyword evidence="3" id="KW-0539">Nucleus</keyword>
<dbReference type="PANTHER" id="PTHR11211:SF16">
    <property type="entry name" value="IROQUOIS-CLASS HOMEODOMAIN PROTEIN IRX-4"/>
    <property type="match status" value="1"/>
</dbReference>
<protein>
    <submittedName>
        <fullName evidence="6">(Atlantic silverside) hypothetical protein</fullName>
    </submittedName>
</protein>
<dbReference type="GO" id="GO:0000981">
    <property type="term" value="F:DNA-binding transcription factor activity, RNA polymerase II-specific"/>
    <property type="evidence" value="ECO:0007669"/>
    <property type="project" value="TreeGrafter"/>
</dbReference>
<dbReference type="EMBL" id="CAJRST010005557">
    <property type="protein sequence ID" value="CAG5892198.1"/>
    <property type="molecule type" value="Genomic_DNA"/>
</dbReference>
<dbReference type="AlphaFoldDB" id="A0A8S4ANB9"/>
<feature type="domain" description="Homeobox" evidence="5">
    <location>
        <begin position="1"/>
        <end position="20"/>
    </location>
</feature>
<comment type="subcellular location">
    <subcellularLocation>
        <location evidence="1 3">Nucleus</location>
    </subcellularLocation>
</comment>
<dbReference type="InterPro" id="IPR001356">
    <property type="entry name" value="HD"/>
</dbReference>